<name>A0ABD3NSM2_9STRA</name>
<keyword evidence="2" id="KW-0812">Transmembrane</keyword>
<feature type="compositionally biased region" description="Low complexity" evidence="1">
    <location>
        <begin position="1"/>
        <end position="14"/>
    </location>
</feature>
<dbReference type="Proteomes" id="UP001516023">
    <property type="component" value="Unassembled WGS sequence"/>
</dbReference>
<keyword evidence="2" id="KW-1133">Transmembrane helix</keyword>
<evidence type="ECO:0000256" key="2">
    <source>
        <dbReference type="SAM" id="Phobius"/>
    </source>
</evidence>
<evidence type="ECO:0000313" key="4">
    <source>
        <dbReference type="Proteomes" id="UP001516023"/>
    </source>
</evidence>
<feature type="compositionally biased region" description="Low complexity" evidence="1">
    <location>
        <begin position="23"/>
        <end position="39"/>
    </location>
</feature>
<gene>
    <name evidence="3" type="ORF">HJC23_013806</name>
</gene>
<dbReference type="EMBL" id="JABMIG020000441">
    <property type="protein sequence ID" value="KAL3778346.1"/>
    <property type="molecule type" value="Genomic_DNA"/>
</dbReference>
<reference evidence="3 4" key="1">
    <citation type="journal article" date="2020" name="G3 (Bethesda)">
        <title>Improved Reference Genome for Cyclotella cryptica CCMP332, a Model for Cell Wall Morphogenesis, Salinity Adaptation, and Lipid Production in Diatoms (Bacillariophyta).</title>
        <authorList>
            <person name="Roberts W.R."/>
            <person name="Downey K.M."/>
            <person name="Ruck E.C."/>
            <person name="Traller J.C."/>
            <person name="Alverson A.J."/>
        </authorList>
    </citation>
    <scope>NUCLEOTIDE SEQUENCE [LARGE SCALE GENOMIC DNA]</scope>
    <source>
        <strain evidence="3 4">CCMP332</strain>
    </source>
</reference>
<comment type="caution">
    <text evidence="3">The sequence shown here is derived from an EMBL/GenBank/DDBJ whole genome shotgun (WGS) entry which is preliminary data.</text>
</comment>
<organism evidence="3 4">
    <name type="scientific">Cyclotella cryptica</name>
    <dbReference type="NCBI Taxonomy" id="29204"/>
    <lineage>
        <taxon>Eukaryota</taxon>
        <taxon>Sar</taxon>
        <taxon>Stramenopiles</taxon>
        <taxon>Ochrophyta</taxon>
        <taxon>Bacillariophyta</taxon>
        <taxon>Coscinodiscophyceae</taxon>
        <taxon>Thalassiosirophycidae</taxon>
        <taxon>Stephanodiscales</taxon>
        <taxon>Stephanodiscaceae</taxon>
        <taxon>Cyclotella</taxon>
    </lineage>
</organism>
<keyword evidence="2" id="KW-0472">Membrane</keyword>
<protein>
    <submittedName>
        <fullName evidence="3">Uncharacterized protein</fullName>
    </submittedName>
</protein>
<dbReference type="AlphaFoldDB" id="A0ABD3NSM2"/>
<evidence type="ECO:0000256" key="1">
    <source>
        <dbReference type="SAM" id="MobiDB-lite"/>
    </source>
</evidence>
<feature type="transmembrane region" description="Helical" evidence="2">
    <location>
        <begin position="282"/>
        <end position="303"/>
    </location>
</feature>
<feature type="region of interest" description="Disordered" evidence="1">
    <location>
        <begin position="1"/>
        <end position="87"/>
    </location>
</feature>
<accession>A0ABD3NSM2</accession>
<feature type="compositionally biased region" description="Pro residues" evidence="1">
    <location>
        <begin position="64"/>
        <end position="81"/>
    </location>
</feature>
<keyword evidence="4" id="KW-1185">Reference proteome</keyword>
<sequence>MTTNNNGNNNVEVETTNDETENDQTPLSSSSTIPIPTASGDDEVHVITTNHVVPHIPTPRRHSPQPPTTATPRYPPPPRPSNRPRHRRPWRFIRHAKKTAGYSTSSAGRIVEGLTSEELAATYVPPRLDSEGNDKEAREVGRLDIVDSGVVAVDNDGGGGGGGGKWRRCLDRTCNEDEDEEKVSEDSSVENSRVFAQAMDGCVKVECDSASQVKVITELTAVSKDEQESDKLTNDVSITEEINSNDCQTIPSDNKPITINDSAIIPSPNKEPLTNNRKRNRACLLLVFLLIAMVGMILGVTIGNSNESESAIQRKGAEAAVDVNGKDAAPPMSAPSLSLVNGTSNPSTTLGAFSSLAPSWNRSMVRRIDENDDASMICVELHIRACVIKNLLNSFLMTFVCVCKASIGNKLSDISTSCHFVIIVTHACSYKLTGNIINATNVLQHFMERKYTHQQIATKNHLVILRHCSKDIIQPINT</sequence>
<evidence type="ECO:0000313" key="3">
    <source>
        <dbReference type="EMBL" id="KAL3778346.1"/>
    </source>
</evidence>
<proteinExistence type="predicted"/>